<keyword evidence="2" id="KW-1185">Reference proteome</keyword>
<organism evidence="1 2">
    <name type="scientific">Caligus rogercresseyi</name>
    <name type="common">Sea louse</name>
    <dbReference type="NCBI Taxonomy" id="217165"/>
    <lineage>
        <taxon>Eukaryota</taxon>
        <taxon>Metazoa</taxon>
        <taxon>Ecdysozoa</taxon>
        <taxon>Arthropoda</taxon>
        <taxon>Crustacea</taxon>
        <taxon>Multicrustacea</taxon>
        <taxon>Hexanauplia</taxon>
        <taxon>Copepoda</taxon>
        <taxon>Siphonostomatoida</taxon>
        <taxon>Caligidae</taxon>
        <taxon>Caligus</taxon>
    </lineage>
</organism>
<evidence type="ECO:0000313" key="1">
    <source>
        <dbReference type="EMBL" id="QQP41420.1"/>
    </source>
</evidence>
<dbReference type="EMBL" id="CP045899">
    <property type="protein sequence ID" value="QQP41420.1"/>
    <property type="molecule type" value="Genomic_DNA"/>
</dbReference>
<reference evidence="2" key="1">
    <citation type="submission" date="2021-01" db="EMBL/GenBank/DDBJ databases">
        <title>Caligus Genome Assembly.</title>
        <authorList>
            <person name="Gallardo-Escarate C."/>
        </authorList>
    </citation>
    <scope>NUCLEOTIDE SEQUENCE [LARGE SCALE GENOMIC DNA]</scope>
</reference>
<name>A0A7T8H0T3_CALRO</name>
<feature type="non-terminal residue" evidence="1">
    <location>
        <position position="1"/>
    </location>
</feature>
<protein>
    <submittedName>
        <fullName evidence="1">Uncharacterized protein</fullName>
    </submittedName>
</protein>
<dbReference type="Proteomes" id="UP000595437">
    <property type="component" value="Chromosome 10"/>
</dbReference>
<accession>A0A7T8H0T3</accession>
<gene>
    <name evidence="1" type="ORF">FKW44_015778</name>
</gene>
<proteinExistence type="predicted"/>
<evidence type="ECO:0000313" key="2">
    <source>
        <dbReference type="Proteomes" id="UP000595437"/>
    </source>
</evidence>
<sequence>SLQIQLTPPDHCSHARQADLDKGDAFHEDDLNRLYYSSSTSTTSIKQEDLDPCTQHKGIDIFMIILRVHSSLRIMIRY</sequence>
<dbReference type="AlphaFoldDB" id="A0A7T8H0T3"/>